<reference evidence="8" key="2">
    <citation type="submission" date="2018-12" db="UniProtKB">
        <authorList>
            <consortium name="WormBaseParasite"/>
        </authorList>
    </citation>
    <scope>IDENTIFICATION</scope>
    <source>
        <strain evidence="8">Puerto Rican</strain>
    </source>
</reference>
<comment type="similarity">
    <text evidence="2">Belongs to the metallo-dependent hydrolases superfamily. Hydantoinase/dihydropyrimidinase family.</text>
</comment>
<dbReference type="InterPro" id="IPR050378">
    <property type="entry name" value="Metallo-dep_Hydrolases_sf"/>
</dbReference>
<feature type="region of interest" description="Disordered" evidence="5">
    <location>
        <begin position="576"/>
        <end position="606"/>
    </location>
</feature>
<dbReference type="EC" id="3.5.2.2" evidence="4"/>
<evidence type="ECO:0000259" key="6">
    <source>
        <dbReference type="Pfam" id="PF01979"/>
    </source>
</evidence>
<comment type="cofactor">
    <cofactor evidence="1">
        <name>Zn(2+)</name>
        <dbReference type="ChEBI" id="CHEBI:29105"/>
    </cofactor>
</comment>
<dbReference type="InterPro" id="IPR006680">
    <property type="entry name" value="Amidohydro-rel"/>
</dbReference>
<dbReference type="PANTHER" id="PTHR11647:SF1">
    <property type="entry name" value="COLLAPSIN RESPONSE MEDIATOR PROTEIN"/>
    <property type="match status" value="1"/>
</dbReference>
<dbReference type="GO" id="GO:0005829">
    <property type="term" value="C:cytosol"/>
    <property type="evidence" value="ECO:0007669"/>
    <property type="project" value="TreeGrafter"/>
</dbReference>
<evidence type="ECO:0000313" key="8">
    <source>
        <dbReference type="WBParaSite" id="Smp_196810.1"/>
    </source>
</evidence>
<evidence type="ECO:0000256" key="1">
    <source>
        <dbReference type="ARBA" id="ARBA00001947"/>
    </source>
</evidence>
<dbReference type="AlphaFoldDB" id="A0A3Q0KUM2"/>
<sequence>MSHRREAGAIPPWVIPEEHKRSFIKNEIHPIPLNADHEVKEINSSDHTISEGSAISTILKPKKEQLYITGGQLVNSDHIQFANILIEDGKIVSTGTNIEVQPDTPTLDATGMLIMPAGIDMSTYLIQDIHSIDTEAYVSYTKEALLGGTTTIVDTIVCPKGSSAIDLVIKYRNTFKEVKFWCDIIIRIGFIEGIQENQINEIEQLTKQYGINSFLFIIDPMEMDKTSKDSLYITNLLKALDKCKQTGSIALIKFDLRKATYDCSNDYLNKQNDLELRSIEKCIFLATSINCPIIFTSINGMNIIEKISEAKRQIPPIHITVCCTSNSLLSEIPHNQQFGNGFLPLLTNGDIKLISSDYSDVDTDGKSNSLQTIRQRLITTWKAGVPTGWLDASTFVSLTSSNASHYLGLYPYKGCLYPGSDADLICWSYENITDCTIQYPSIVIHHGRLVVYNGNLIKGTTNDLMINPCNKLNECQSNQPQGSLQIGKLFPSTIYDQVNGFERLRKTNQIPIVREPWTMNNLNEELTTISKIPNNLENNNQNSEQTKVCSSNENLMTMSTNIRTIRGNRDLHASGFSLSGAQVDDDRPIRSTIRTQQQSETRNPLW</sequence>
<proteinExistence type="inferred from homology"/>
<dbReference type="Gene3D" id="3.20.20.140">
    <property type="entry name" value="Metal-dependent hydrolases"/>
    <property type="match status" value="1"/>
</dbReference>
<dbReference type="InParanoid" id="A0A3Q0KUM2"/>
<name>A0A3Q0KUM2_SCHMA</name>
<evidence type="ECO:0000256" key="4">
    <source>
        <dbReference type="ARBA" id="ARBA00039113"/>
    </source>
</evidence>
<dbReference type="WBParaSite" id="Smp_196810.1">
    <property type="protein sequence ID" value="Smp_196810.1"/>
    <property type="gene ID" value="Smp_196810"/>
</dbReference>
<organism evidence="7 8">
    <name type="scientific">Schistosoma mansoni</name>
    <name type="common">Blood fluke</name>
    <dbReference type="NCBI Taxonomy" id="6183"/>
    <lineage>
        <taxon>Eukaryota</taxon>
        <taxon>Metazoa</taxon>
        <taxon>Spiralia</taxon>
        <taxon>Lophotrochozoa</taxon>
        <taxon>Platyhelminthes</taxon>
        <taxon>Trematoda</taxon>
        <taxon>Digenea</taxon>
        <taxon>Strigeidida</taxon>
        <taxon>Schistosomatoidea</taxon>
        <taxon>Schistosomatidae</taxon>
        <taxon>Schistosoma</taxon>
    </lineage>
</organism>
<accession>A0A3Q0KUM2</accession>
<feature type="domain" description="Amidohydrolase-related" evidence="6">
    <location>
        <begin position="114"/>
        <end position="431"/>
    </location>
</feature>
<protein>
    <recommendedName>
        <fullName evidence="4">dihydropyrimidinase</fullName>
        <ecNumber evidence="4">3.5.2.2</ecNumber>
    </recommendedName>
</protein>
<dbReference type="InterPro" id="IPR032466">
    <property type="entry name" value="Metal_Hydrolase"/>
</dbReference>
<dbReference type="STRING" id="6183.A0A3Q0KUM2"/>
<reference evidence="7" key="1">
    <citation type="journal article" date="2012" name="PLoS Negl. Trop. Dis.">
        <title>A systematically improved high quality genome and transcriptome of the human blood fluke Schistosoma mansoni.</title>
        <authorList>
            <person name="Protasio A.V."/>
            <person name="Tsai I.J."/>
            <person name="Babbage A."/>
            <person name="Nichol S."/>
            <person name="Hunt M."/>
            <person name="Aslett M.A."/>
            <person name="De Silva N."/>
            <person name="Velarde G.S."/>
            <person name="Anderson T.J."/>
            <person name="Clark R.C."/>
            <person name="Davidson C."/>
            <person name="Dillon G.P."/>
            <person name="Holroyd N.E."/>
            <person name="LoVerde P.T."/>
            <person name="Lloyd C."/>
            <person name="McQuillan J."/>
            <person name="Oliveira G."/>
            <person name="Otto T.D."/>
            <person name="Parker-Manuel S.J."/>
            <person name="Quail M.A."/>
            <person name="Wilson R.A."/>
            <person name="Zerlotini A."/>
            <person name="Dunne D.W."/>
            <person name="Berriman M."/>
        </authorList>
    </citation>
    <scope>NUCLEOTIDE SEQUENCE [LARGE SCALE GENOMIC DNA]</scope>
    <source>
        <strain evidence="7">Puerto Rican</strain>
    </source>
</reference>
<evidence type="ECO:0000256" key="3">
    <source>
        <dbReference type="ARBA" id="ARBA00036696"/>
    </source>
</evidence>
<dbReference type="SUPFAM" id="SSF51338">
    <property type="entry name" value="Composite domain of metallo-dependent hydrolases"/>
    <property type="match status" value="1"/>
</dbReference>
<dbReference type="InterPro" id="IPR011059">
    <property type="entry name" value="Metal-dep_hydrolase_composite"/>
</dbReference>
<evidence type="ECO:0000256" key="2">
    <source>
        <dbReference type="ARBA" id="ARBA00008829"/>
    </source>
</evidence>
<dbReference type="Pfam" id="PF01979">
    <property type="entry name" value="Amidohydro_1"/>
    <property type="match status" value="1"/>
</dbReference>
<dbReference type="GO" id="GO:0004157">
    <property type="term" value="F:dihydropyrimidinase activity"/>
    <property type="evidence" value="ECO:0007669"/>
    <property type="project" value="UniProtKB-EC"/>
</dbReference>
<keyword evidence="7" id="KW-1185">Reference proteome</keyword>
<evidence type="ECO:0000256" key="5">
    <source>
        <dbReference type="SAM" id="MobiDB-lite"/>
    </source>
</evidence>
<dbReference type="PANTHER" id="PTHR11647">
    <property type="entry name" value="HYDRANTOINASE/DIHYDROPYRIMIDINASE FAMILY MEMBER"/>
    <property type="match status" value="1"/>
</dbReference>
<evidence type="ECO:0000313" key="7">
    <source>
        <dbReference type="Proteomes" id="UP000008854"/>
    </source>
</evidence>
<dbReference type="SUPFAM" id="SSF51556">
    <property type="entry name" value="Metallo-dependent hydrolases"/>
    <property type="match status" value="1"/>
</dbReference>
<comment type="catalytic activity">
    <reaction evidence="3">
        <text>5,6-dihydrouracil + H2O = 3-(carbamoylamino)propanoate + H(+)</text>
        <dbReference type="Rhea" id="RHEA:16121"/>
        <dbReference type="ChEBI" id="CHEBI:11892"/>
        <dbReference type="ChEBI" id="CHEBI:15377"/>
        <dbReference type="ChEBI" id="CHEBI:15378"/>
        <dbReference type="ChEBI" id="CHEBI:15901"/>
        <dbReference type="EC" id="3.5.2.2"/>
    </reaction>
</comment>
<feature type="compositionally biased region" description="Polar residues" evidence="5">
    <location>
        <begin position="592"/>
        <end position="606"/>
    </location>
</feature>
<dbReference type="Proteomes" id="UP000008854">
    <property type="component" value="Unassembled WGS sequence"/>
</dbReference>